<keyword evidence="3" id="KW-1185">Reference proteome</keyword>
<dbReference type="Proteomes" id="UP000606786">
    <property type="component" value="Unassembled WGS sequence"/>
</dbReference>
<evidence type="ECO:0000313" key="3">
    <source>
        <dbReference type="Proteomes" id="UP000606786"/>
    </source>
</evidence>
<sequence length="345" mass="37089">MNQNLSQLKSNKLGGQKALNVDNRLATCAKVLTKLSFRLKTNTKIFLAIYSAILCICFLQDKIETAELQQQDVFNRESSEEDQDDAFHRWLTSTEMNANNNNNNSSELDTTSPARRTNLFGLAGTQTINATSTAKTINNTNAPRGAGGGDRGTGGAGGGNRSSNNSKIENVYFRSSYNDYSSEYNGSVVNIDILLTTADEQQQAQQQQQKADLITQPSSSSQKTGERGGTTVSAAANSSSFSSTTALPTAAGSTQTSSPERQCNVMAVILSEMGMGSIYELEYDTPSMTQLKTSGYLPVTDLLSTVDSNNPGSVTKCPKLSSYAVLVEAPLAHETLIILHFVNLD</sequence>
<feature type="region of interest" description="Disordered" evidence="1">
    <location>
        <begin position="204"/>
        <end position="258"/>
    </location>
</feature>
<reference evidence="2" key="1">
    <citation type="submission" date="2020-11" db="EMBL/GenBank/DDBJ databases">
        <authorList>
            <person name="Whitehead M."/>
        </authorList>
    </citation>
    <scope>NUCLEOTIDE SEQUENCE</scope>
    <source>
        <strain evidence="2">EGII</strain>
    </source>
</reference>
<gene>
    <name evidence="2" type="ORF">CCAP1982_LOCUS21175</name>
</gene>
<protein>
    <submittedName>
        <fullName evidence="2">(Mediterranean fruit fly) hypothetical protein</fullName>
    </submittedName>
</protein>
<dbReference type="AlphaFoldDB" id="A0A811VDL8"/>
<evidence type="ECO:0000313" key="2">
    <source>
        <dbReference type="EMBL" id="CAD7013101.1"/>
    </source>
</evidence>
<evidence type="ECO:0000256" key="1">
    <source>
        <dbReference type="SAM" id="MobiDB-lite"/>
    </source>
</evidence>
<feature type="compositionally biased region" description="Polar residues" evidence="1">
    <location>
        <begin position="132"/>
        <end position="141"/>
    </location>
</feature>
<feature type="compositionally biased region" description="Gly residues" evidence="1">
    <location>
        <begin position="145"/>
        <end position="160"/>
    </location>
</feature>
<accession>A0A811VDL8</accession>
<organism evidence="2 3">
    <name type="scientific">Ceratitis capitata</name>
    <name type="common">Mediterranean fruit fly</name>
    <name type="synonym">Tephritis capitata</name>
    <dbReference type="NCBI Taxonomy" id="7213"/>
    <lineage>
        <taxon>Eukaryota</taxon>
        <taxon>Metazoa</taxon>
        <taxon>Ecdysozoa</taxon>
        <taxon>Arthropoda</taxon>
        <taxon>Hexapoda</taxon>
        <taxon>Insecta</taxon>
        <taxon>Pterygota</taxon>
        <taxon>Neoptera</taxon>
        <taxon>Endopterygota</taxon>
        <taxon>Diptera</taxon>
        <taxon>Brachycera</taxon>
        <taxon>Muscomorpha</taxon>
        <taxon>Tephritoidea</taxon>
        <taxon>Tephritidae</taxon>
        <taxon>Ceratitis</taxon>
        <taxon>Ceratitis</taxon>
    </lineage>
</organism>
<name>A0A811VDL8_CERCA</name>
<dbReference type="EMBL" id="CAJHJT010000056">
    <property type="protein sequence ID" value="CAD7013101.1"/>
    <property type="molecule type" value="Genomic_DNA"/>
</dbReference>
<proteinExistence type="predicted"/>
<dbReference type="OrthoDB" id="8045763at2759"/>
<comment type="caution">
    <text evidence="2">The sequence shown here is derived from an EMBL/GenBank/DDBJ whole genome shotgun (WGS) entry which is preliminary data.</text>
</comment>
<feature type="region of interest" description="Disordered" evidence="1">
    <location>
        <begin position="132"/>
        <end position="166"/>
    </location>
</feature>
<feature type="compositionally biased region" description="Low complexity" evidence="1">
    <location>
        <begin position="230"/>
        <end position="251"/>
    </location>
</feature>